<feature type="transmembrane region" description="Helical" evidence="2">
    <location>
        <begin position="12"/>
        <end position="34"/>
    </location>
</feature>
<gene>
    <name evidence="3" type="ORF">BJ554DRAFT_6276</name>
</gene>
<protein>
    <submittedName>
        <fullName evidence="3">Uncharacterized protein</fullName>
    </submittedName>
</protein>
<sequence>MLILNNAQKRRVTSSLFLSVAVGAVLSVAAPLLFPCPVERRAFSEEDGERSKRKRGEDGGADLRAAESAEPMRRVEVVVRGRNSAGLRTAAAIRDYPSRARAVAVPETRPAGAEADKDPDEALVDEPSTAVPAGSLR</sequence>
<keyword evidence="2" id="KW-0812">Transmembrane</keyword>
<dbReference type="AlphaFoldDB" id="A0A8H8DK45"/>
<keyword evidence="4" id="KW-1185">Reference proteome</keyword>
<feature type="region of interest" description="Disordered" evidence="1">
    <location>
        <begin position="41"/>
        <end position="69"/>
    </location>
</feature>
<dbReference type="Proteomes" id="UP000673691">
    <property type="component" value="Unassembled WGS sequence"/>
</dbReference>
<keyword evidence="2" id="KW-1133">Transmembrane helix</keyword>
<evidence type="ECO:0000256" key="2">
    <source>
        <dbReference type="SAM" id="Phobius"/>
    </source>
</evidence>
<evidence type="ECO:0000256" key="1">
    <source>
        <dbReference type="SAM" id="MobiDB-lite"/>
    </source>
</evidence>
<name>A0A8H8DK45_9FUNG</name>
<organism evidence="3 4">
    <name type="scientific">Olpidium bornovanus</name>
    <dbReference type="NCBI Taxonomy" id="278681"/>
    <lineage>
        <taxon>Eukaryota</taxon>
        <taxon>Fungi</taxon>
        <taxon>Fungi incertae sedis</taxon>
        <taxon>Olpidiomycota</taxon>
        <taxon>Olpidiomycotina</taxon>
        <taxon>Olpidiomycetes</taxon>
        <taxon>Olpidiales</taxon>
        <taxon>Olpidiaceae</taxon>
        <taxon>Olpidium</taxon>
    </lineage>
</organism>
<dbReference type="EMBL" id="JAEFCI010003529">
    <property type="protein sequence ID" value="KAG5461514.1"/>
    <property type="molecule type" value="Genomic_DNA"/>
</dbReference>
<feature type="region of interest" description="Disordered" evidence="1">
    <location>
        <begin position="103"/>
        <end position="137"/>
    </location>
</feature>
<evidence type="ECO:0000313" key="3">
    <source>
        <dbReference type="EMBL" id="KAG5461514.1"/>
    </source>
</evidence>
<keyword evidence="2" id="KW-0472">Membrane</keyword>
<proteinExistence type="predicted"/>
<reference evidence="3 4" key="1">
    <citation type="journal article" name="Sci. Rep.">
        <title>Genome-scale phylogenetic analyses confirm Olpidium as the closest living zoosporic fungus to the non-flagellated, terrestrial fungi.</title>
        <authorList>
            <person name="Chang Y."/>
            <person name="Rochon D."/>
            <person name="Sekimoto S."/>
            <person name="Wang Y."/>
            <person name="Chovatia M."/>
            <person name="Sandor L."/>
            <person name="Salamov A."/>
            <person name="Grigoriev I.V."/>
            <person name="Stajich J.E."/>
            <person name="Spatafora J.W."/>
        </authorList>
    </citation>
    <scope>NUCLEOTIDE SEQUENCE [LARGE SCALE GENOMIC DNA]</scope>
    <source>
        <strain evidence="3">S191</strain>
    </source>
</reference>
<accession>A0A8H8DK45</accession>
<comment type="caution">
    <text evidence="3">The sequence shown here is derived from an EMBL/GenBank/DDBJ whole genome shotgun (WGS) entry which is preliminary data.</text>
</comment>
<evidence type="ECO:0000313" key="4">
    <source>
        <dbReference type="Proteomes" id="UP000673691"/>
    </source>
</evidence>